<sequence length="306" mass="32439">MRELDRAGLTPTLPTPPEDVIPPSDDVERAGAADAGGAPAPTLAGHATHTSSSHQAELAQVASALAALRGASDVAFTFVRTRPLPPPWDPAHLPHVLRALSIGALGADRVALRQWIAAARDARHETTGLAADDGTHQLLARWDARLRDALVDVWLEIAEHVLTGDESGDTDAVQRAFERLGEMREARATHEAQLLVTLSGDMVPVMRTYLQILYALADATAHTVVWARRGVTALAVPRARMALASAGTLTAGDRTLDTAYQWLTTALEVPMIVAGLPAPAGTLGERGASVVEPDRHGAPARRRSRG</sequence>
<feature type="region of interest" description="Disordered" evidence="1">
    <location>
        <begin position="283"/>
        <end position="306"/>
    </location>
</feature>
<reference evidence="2 3" key="1">
    <citation type="journal article" date="2014" name="Genome Announc.">
        <title>Genome Sequence and Methylome of Soil Bacterium Gemmatirosa kalamazoonensis KBS708T, a Member of the Rarely Cultivated Gemmatimonadetes Phylum.</title>
        <authorList>
            <person name="Debruyn J.M."/>
            <person name="Radosevich M."/>
            <person name="Wommack K.E."/>
            <person name="Polson S.W."/>
            <person name="Hauser L.J."/>
            <person name="Fawaz M.N."/>
            <person name="Korlach J."/>
            <person name="Tsai Y.C."/>
        </authorList>
    </citation>
    <scope>NUCLEOTIDE SEQUENCE [LARGE SCALE GENOMIC DNA]</scope>
    <source>
        <strain evidence="2 3">KBS708</strain>
    </source>
</reference>
<evidence type="ECO:0000313" key="2">
    <source>
        <dbReference type="EMBL" id="AHG91550.1"/>
    </source>
</evidence>
<feature type="region of interest" description="Disordered" evidence="1">
    <location>
        <begin position="1"/>
        <end position="52"/>
    </location>
</feature>
<dbReference type="RefSeq" id="WP_025412998.1">
    <property type="nucleotide sequence ID" value="NZ_CP007128.1"/>
</dbReference>
<feature type="compositionally biased region" description="Low complexity" evidence="1">
    <location>
        <begin position="32"/>
        <end position="49"/>
    </location>
</feature>
<evidence type="ECO:0000313" key="3">
    <source>
        <dbReference type="Proteomes" id="UP000019151"/>
    </source>
</evidence>
<dbReference type="HOGENOM" id="CLU_908395_0_0_0"/>
<accession>W0RMK0</accession>
<dbReference type="Proteomes" id="UP000019151">
    <property type="component" value="Chromosome"/>
</dbReference>
<dbReference type="EMBL" id="CP007128">
    <property type="protein sequence ID" value="AHG91550.1"/>
    <property type="molecule type" value="Genomic_DNA"/>
</dbReference>
<proteinExistence type="predicted"/>
<dbReference type="InParanoid" id="W0RMK0"/>
<evidence type="ECO:0000256" key="1">
    <source>
        <dbReference type="SAM" id="MobiDB-lite"/>
    </source>
</evidence>
<organism evidence="2 3">
    <name type="scientific">Gemmatirosa kalamazoonensis</name>
    <dbReference type="NCBI Taxonomy" id="861299"/>
    <lineage>
        <taxon>Bacteria</taxon>
        <taxon>Pseudomonadati</taxon>
        <taxon>Gemmatimonadota</taxon>
        <taxon>Gemmatimonadia</taxon>
        <taxon>Gemmatimonadales</taxon>
        <taxon>Gemmatimonadaceae</taxon>
        <taxon>Gemmatirosa</taxon>
    </lineage>
</organism>
<name>W0RMK0_9BACT</name>
<dbReference type="AlphaFoldDB" id="W0RMK0"/>
<protein>
    <submittedName>
        <fullName evidence="2">Uncharacterized protein</fullName>
    </submittedName>
</protein>
<keyword evidence="3" id="KW-1185">Reference proteome</keyword>
<gene>
    <name evidence="2" type="ORF">J421_4013</name>
</gene>
<dbReference type="KEGG" id="gba:J421_4013"/>